<feature type="domain" description="PEX18/PEX21 C-terminal" evidence="6">
    <location>
        <begin position="183"/>
        <end position="262"/>
    </location>
</feature>
<evidence type="ECO:0000256" key="2">
    <source>
        <dbReference type="ARBA" id="ARBA00004496"/>
    </source>
</evidence>
<evidence type="ECO:0000313" key="7">
    <source>
        <dbReference type="EMBL" id="SCW00826.1"/>
    </source>
</evidence>
<name>A0A1G4MAD8_LACFM</name>
<evidence type="ECO:0000256" key="3">
    <source>
        <dbReference type="ARBA" id="ARBA00022490"/>
    </source>
</evidence>
<evidence type="ECO:0000256" key="1">
    <source>
        <dbReference type="ARBA" id="ARBA00004275"/>
    </source>
</evidence>
<dbReference type="GO" id="GO:0005777">
    <property type="term" value="C:peroxisome"/>
    <property type="evidence" value="ECO:0007669"/>
    <property type="project" value="UniProtKB-SubCell"/>
</dbReference>
<organism evidence="7 8">
    <name type="scientific">Lachancea fermentati</name>
    <name type="common">Zygosaccharomyces fermentati</name>
    <dbReference type="NCBI Taxonomy" id="4955"/>
    <lineage>
        <taxon>Eukaryota</taxon>
        <taxon>Fungi</taxon>
        <taxon>Dikarya</taxon>
        <taxon>Ascomycota</taxon>
        <taxon>Saccharomycotina</taxon>
        <taxon>Saccharomycetes</taxon>
        <taxon>Saccharomycetales</taxon>
        <taxon>Saccharomycetaceae</taxon>
        <taxon>Lachancea</taxon>
    </lineage>
</organism>
<comment type="subcellular location">
    <subcellularLocation>
        <location evidence="2">Cytoplasm</location>
    </subcellularLocation>
    <subcellularLocation>
        <location evidence="1">Peroxisome</location>
    </subcellularLocation>
</comment>
<dbReference type="Proteomes" id="UP000190831">
    <property type="component" value="Chromosome C"/>
</dbReference>
<keyword evidence="3" id="KW-0963">Cytoplasm</keyword>
<reference evidence="7 8" key="1">
    <citation type="submission" date="2016-03" db="EMBL/GenBank/DDBJ databases">
        <authorList>
            <person name="Devillers H."/>
        </authorList>
    </citation>
    <scope>NUCLEOTIDE SEQUENCE [LARGE SCALE GENOMIC DNA]</scope>
    <source>
        <strain evidence="7">CBS 6772</strain>
    </source>
</reference>
<dbReference type="Gene3D" id="6.10.280.230">
    <property type="match status" value="1"/>
</dbReference>
<evidence type="ECO:0000259" key="6">
    <source>
        <dbReference type="Pfam" id="PF25098"/>
    </source>
</evidence>
<dbReference type="EMBL" id="LT598485">
    <property type="protein sequence ID" value="SCW00826.1"/>
    <property type="molecule type" value="Genomic_DNA"/>
</dbReference>
<dbReference type="Pfam" id="PF25098">
    <property type="entry name" value="PEX18_PEX21_C"/>
    <property type="match status" value="1"/>
</dbReference>
<protein>
    <submittedName>
        <fullName evidence="7">LAFE_0C12860g1_1</fullName>
    </submittedName>
</protein>
<evidence type="ECO:0000313" key="8">
    <source>
        <dbReference type="Proteomes" id="UP000190831"/>
    </source>
</evidence>
<accession>A0A1G4MAD8</accession>
<keyword evidence="5" id="KW-0576">Peroxisome</keyword>
<evidence type="ECO:0000256" key="4">
    <source>
        <dbReference type="ARBA" id="ARBA00022843"/>
    </source>
</evidence>
<dbReference type="STRING" id="4955.A0A1G4MAD8"/>
<keyword evidence="8" id="KW-1185">Reference proteome</keyword>
<proteinExistence type="predicted"/>
<sequence length="281" mass="31396">MSAICQSNPLKQFVAKSDQLRASGFGQVSRAVNGGAATARANTLEPQFGLDESQNLLMRVEAPETMPLGGRAGASDTWVRQFSSMQLDDPLAFSNEYKNFYDSYERQQQQRPVETHMSTRELPRGMLERRNLVLPAMSLPPRNMDGYFDEEFDNVEKELQDEAARATSPLEPSEMDVDVSVTLDEEQQKFQQAASDIYSCLASRPSATTGFSSSNNFQMESKMQRSKFLGLMRSISDGVVTLKKNDGHDNAYNELYSPTTGEVVGNEYFHVQEGTQDRSGH</sequence>
<dbReference type="AlphaFoldDB" id="A0A1G4MAD8"/>
<dbReference type="OMA" id="NENSTIM"/>
<dbReference type="InterPro" id="IPR056940">
    <property type="entry name" value="PEX18_PEX21_C"/>
</dbReference>
<dbReference type="OrthoDB" id="4035272at2759"/>
<evidence type="ECO:0000256" key="5">
    <source>
        <dbReference type="ARBA" id="ARBA00023140"/>
    </source>
</evidence>
<keyword evidence="4" id="KW-0832">Ubl conjugation</keyword>
<gene>
    <name evidence="7" type="ORF">LAFE_0C12860G</name>
</gene>